<evidence type="ECO:0000256" key="5">
    <source>
        <dbReference type="ARBA" id="ARBA00023136"/>
    </source>
</evidence>
<feature type="transmembrane region" description="Helical" evidence="7">
    <location>
        <begin position="333"/>
        <end position="353"/>
    </location>
</feature>
<keyword evidence="3 7" id="KW-0812">Transmembrane</keyword>
<dbReference type="AlphaFoldDB" id="A0A4V4HW01"/>
<dbReference type="PANTHER" id="PTHR23506:SF23">
    <property type="entry name" value="GH10249P"/>
    <property type="match status" value="1"/>
</dbReference>
<evidence type="ECO:0000313" key="9">
    <source>
        <dbReference type="EMBL" id="THV55286.1"/>
    </source>
</evidence>
<feature type="domain" description="Major facilitator superfamily (MFS) profile" evidence="8">
    <location>
        <begin position="32"/>
        <end position="496"/>
    </location>
</feature>
<dbReference type="PANTHER" id="PTHR23506">
    <property type="entry name" value="GH10249P"/>
    <property type="match status" value="1"/>
</dbReference>
<evidence type="ECO:0000256" key="7">
    <source>
        <dbReference type="SAM" id="Phobius"/>
    </source>
</evidence>
<evidence type="ECO:0000256" key="2">
    <source>
        <dbReference type="ARBA" id="ARBA00022448"/>
    </source>
</evidence>
<feature type="transmembrane region" description="Helical" evidence="7">
    <location>
        <begin position="163"/>
        <end position="185"/>
    </location>
</feature>
<evidence type="ECO:0000256" key="6">
    <source>
        <dbReference type="SAM" id="MobiDB-lite"/>
    </source>
</evidence>
<feature type="transmembrane region" description="Helical" evidence="7">
    <location>
        <begin position="133"/>
        <end position="151"/>
    </location>
</feature>
<dbReference type="InterPro" id="IPR020846">
    <property type="entry name" value="MFS_dom"/>
</dbReference>
<feature type="transmembrane region" description="Helical" evidence="7">
    <location>
        <begin position="469"/>
        <end position="491"/>
    </location>
</feature>
<feature type="transmembrane region" description="Helical" evidence="7">
    <location>
        <begin position="106"/>
        <end position="127"/>
    </location>
</feature>
<name>A0A4V4HW01_9HELO</name>
<dbReference type="CDD" id="cd17325">
    <property type="entry name" value="MFS_MdtG_SLC18_like"/>
    <property type="match status" value="1"/>
</dbReference>
<proteinExistence type="predicted"/>
<comment type="subcellular location">
    <subcellularLocation>
        <location evidence="1">Membrane</location>
        <topology evidence="1">Multi-pass membrane protein</topology>
    </subcellularLocation>
</comment>
<dbReference type="OrthoDB" id="5086884at2759"/>
<dbReference type="GO" id="GO:0016020">
    <property type="term" value="C:membrane"/>
    <property type="evidence" value="ECO:0007669"/>
    <property type="project" value="UniProtKB-SubCell"/>
</dbReference>
<evidence type="ECO:0000313" key="10">
    <source>
        <dbReference type="Proteomes" id="UP000308671"/>
    </source>
</evidence>
<reference evidence="9 10" key="1">
    <citation type="submission" date="2017-12" db="EMBL/GenBank/DDBJ databases">
        <title>Comparative genomics of Botrytis spp.</title>
        <authorList>
            <person name="Valero-Jimenez C.A."/>
            <person name="Tapia P."/>
            <person name="Veloso J."/>
            <person name="Silva-Moreno E."/>
            <person name="Staats M."/>
            <person name="Valdes J.H."/>
            <person name="Van Kan J.A.L."/>
        </authorList>
    </citation>
    <scope>NUCLEOTIDE SEQUENCE [LARGE SCALE GENOMIC DNA]</scope>
    <source>
        <strain evidence="9 10">MUCL435</strain>
    </source>
</reference>
<keyword evidence="10" id="KW-1185">Reference proteome</keyword>
<evidence type="ECO:0000256" key="1">
    <source>
        <dbReference type="ARBA" id="ARBA00004141"/>
    </source>
</evidence>
<keyword evidence="5 7" id="KW-0472">Membrane</keyword>
<dbReference type="Gene3D" id="1.20.1250.20">
    <property type="entry name" value="MFS general substrate transporter like domains"/>
    <property type="match status" value="1"/>
</dbReference>
<feature type="transmembrane region" description="Helical" evidence="7">
    <location>
        <begin position="296"/>
        <end position="321"/>
    </location>
</feature>
<accession>A0A4V4HW01</accession>
<dbReference type="Pfam" id="PF07690">
    <property type="entry name" value="MFS_1"/>
    <property type="match status" value="1"/>
</dbReference>
<feature type="transmembrane region" description="Helical" evidence="7">
    <location>
        <begin position="71"/>
        <end position="94"/>
    </location>
</feature>
<dbReference type="EMBL" id="PQXL01000010">
    <property type="protein sequence ID" value="THV55286.1"/>
    <property type="molecule type" value="Genomic_DNA"/>
</dbReference>
<organism evidence="9 10">
    <name type="scientific">Botrytis galanthina</name>
    <dbReference type="NCBI Taxonomy" id="278940"/>
    <lineage>
        <taxon>Eukaryota</taxon>
        <taxon>Fungi</taxon>
        <taxon>Dikarya</taxon>
        <taxon>Ascomycota</taxon>
        <taxon>Pezizomycotina</taxon>
        <taxon>Leotiomycetes</taxon>
        <taxon>Helotiales</taxon>
        <taxon>Sclerotiniaceae</taxon>
        <taxon>Botrytis</taxon>
    </lineage>
</organism>
<dbReference type="PROSITE" id="PS50850">
    <property type="entry name" value="MFS"/>
    <property type="match status" value="1"/>
</dbReference>
<evidence type="ECO:0000256" key="4">
    <source>
        <dbReference type="ARBA" id="ARBA00022989"/>
    </source>
</evidence>
<feature type="region of interest" description="Disordered" evidence="6">
    <location>
        <begin position="500"/>
        <end position="524"/>
    </location>
</feature>
<feature type="transmembrane region" description="Helical" evidence="7">
    <location>
        <begin position="30"/>
        <end position="51"/>
    </location>
</feature>
<dbReference type="InterPro" id="IPR036259">
    <property type="entry name" value="MFS_trans_sf"/>
</dbReference>
<gene>
    <name evidence="9" type="ORF">BGAL_0010g00040</name>
</gene>
<feature type="transmembrane region" description="Helical" evidence="7">
    <location>
        <begin position="360"/>
        <end position="380"/>
    </location>
</feature>
<dbReference type="Proteomes" id="UP000308671">
    <property type="component" value="Unassembled WGS sequence"/>
</dbReference>
<keyword evidence="4 7" id="KW-1133">Transmembrane helix</keyword>
<dbReference type="GO" id="GO:0022857">
    <property type="term" value="F:transmembrane transporter activity"/>
    <property type="evidence" value="ECO:0007669"/>
    <property type="project" value="InterPro"/>
</dbReference>
<feature type="transmembrane region" description="Helical" evidence="7">
    <location>
        <begin position="191"/>
        <end position="211"/>
    </location>
</feature>
<dbReference type="InterPro" id="IPR050930">
    <property type="entry name" value="MFS_Vesicular_Transporter"/>
</dbReference>
<comment type="caution">
    <text evidence="9">The sequence shown here is derived from an EMBL/GenBank/DDBJ whole genome shotgun (WGS) entry which is preliminary data.</text>
</comment>
<dbReference type="InterPro" id="IPR011701">
    <property type="entry name" value="MFS"/>
</dbReference>
<feature type="transmembrane region" description="Helical" evidence="7">
    <location>
        <begin position="437"/>
        <end position="457"/>
    </location>
</feature>
<dbReference type="SUPFAM" id="SSF103473">
    <property type="entry name" value="MFS general substrate transporter"/>
    <property type="match status" value="1"/>
</dbReference>
<keyword evidence="2" id="KW-0813">Transport</keyword>
<evidence type="ECO:0000259" key="8">
    <source>
        <dbReference type="PROSITE" id="PS50850"/>
    </source>
</evidence>
<feature type="compositionally biased region" description="Polar residues" evidence="6">
    <location>
        <begin position="504"/>
        <end position="524"/>
    </location>
</feature>
<evidence type="ECO:0000256" key="3">
    <source>
        <dbReference type="ARBA" id="ARBA00022692"/>
    </source>
</evidence>
<feature type="transmembrane region" description="Helical" evidence="7">
    <location>
        <begin position="392"/>
        <end position="416"/>
    </location>
</feature>
<sequence length="524" mass="55967">MGHLQNFISGRRVDPSSPPPHLLKFRSSKLFILTTICVAVFTDIFLYGIIVPVVPFSLTSRAGVPESSVQSWISVLLAVYGAALLVGSPISGWYADHSSSRRLPLLIGLVAMVGSTVMLCLAKSVALLIVGRIFGGLSAAIVWTVGLALLVDTVGQAEIGEILGYVSLSMTLGILVAPLLGGIVYEKAGYYAVFYMAFGLLVLDILLRLVLIEKKMAQQWLDDEVPNSGSSSDLTISPNRNEDAIVTDARIKDVTNTDEEKVAQRKPLGTTEAASTSLPQISKWPAMFTLLKSRRLCAGLWGCVVQASLMSSFDAVIPLFVQDTFHWDSVGAGLVFLALMVPDFAAPAVGWACDRYGPRWPCVAGFCFATPFWILLRLVTYNSLHQKVLLCALLALIGVSLTCAMPGLMAEIAYIVEAKEKQIPGRFGKNGAYAQAYGLFVTAFAAGTLIGPIWAGYVQDSAGWGTMSLSLGLFSLAGAVPCLIWTGGLITKSNAKTAEERAVNPQSGVTNDTLATTSDAENIV</sequence>
<protein>
    <recommendedName>
        <fullName evidence="8">Major facilitator superfamily (MFS) profile domain-containing protein</fullName>
    </recommendedName>
</protein>